<dbReference type="Pfam" id="PF06299">
    <property type="entry name" value="DUF1045"/>
    <property type="match status" value="1"/>
</dbReference>
<keyword evidence="2" id="KW-1185">Reference proteome</keyword>
<proteinExistence type="predicted"/>
<name>A0A5C4N9Q4_9RHOB</name>
<dbReference type="PIRSF" id="PIRSF033328">
    <property type="entry name" value="Phest_Mll4975"/>
    <property type="match status" value="1"/>
</dbReference>
<dbReference type="OrthoDB" id="4954742at2"/>
<sequence length="221" mass="24210">MSSVRHAIYWVPEGDLADWGARWLGWDPRAGRERPHPDPALGALTEEPRRYGLHATLKAPFRLTEGHAEADLEQAIAALAARLAPAQAPGLVLARIGRFLALVPEGDTGPIDALAAACVTGLDAFRAALTDADLARRRAAGLDPQEESHLLRWGYPHVLDRFRFHVTLTGPLDEAQEEAARALLDRHPPPLPRPFRLAALGHVVQGPDGRFRLRHRYALSG</sequence>
<gene>
    <name evidence="1" type="ORF">FHG71_12120</name>
</gene>
<evidence type="ECO:0000313" key="1">
    <source>
        <dbReference type="EMBL" id="TNC71333.1"/>
    </source>
</evidence>
<dbReference type="Proteomes" id="UP000305709">
    <property type="component" value="Unassembled WGS sequence"/>
</dbReference>
<protein>
    <submittedName>
        <fullName evidence="1">DUF1045 domain-containing protein</fullName>
    </submittedName>
</protein>
<organism evidence="1 2">
    <name type="scientific">Rubellimicrobium roseum</name>
    <dbReference type="NCBI Taxonomy" id="687525"/>
    <lineage>
        <taxon>Bacteria</taxon>
        <taxon>Pseudomonadati</taxon>
        <taxon>Pseudomonadota</taxon>
        <taxon>Alphaproteobacteria</taxon>
        <taxon>Rhodobacterales</taxon>
        <taxon>Roseobacteraceae</taxon>
        <taxon>Rubellimicrobium</taxon>
    </lineage>
</organism>
<dbReference type="RefSeq" id="WP_139081947.1">
    <property type="nucleotide sequence ID" value="NZ_VDFV01000015.1"/>
</dbReference>
<evidence type="ECO:0000313" key="2">
    <source>
        <dbReference type="Proteomes" id="UP000305709"/>
    </source>
</evidence>
<dbReference type="EMBL" id="VDFV01000015">
    <property type="protein sequence ID" value="TNC71333.1"/>
    <property type="molecule type" value="Genomic_DNA"/>
</dbReference>
<dbReference type="InterPro" id="IPR009389">
    <property type="entry name" value="DUF1045"/>
</dbReference>
<accession>A0A5C4N9Q4</accession>
<dbReference type="AlphaFoldDB" id="A0A5C4N9Q4"/>
<comment type="caution">
    <text evidence="1">The sequence shown here is derived from an EMBL/GenBank/DDBJ whole genome shotgun (WGS) entry which is preliminary data.</text>
</comment>
<reference evidence="1 2" key="1">
    <citation type="submission" date="2019-06" db="EMBL/GenBank/DDBJ databases">
        <authorList>
            <person name="Jiang L."/>
        </authorList>
    </citation>
    <scope>NUCLEOTIDE SEQUENCE [LARGE SCALE GENOMIC DNA]</scope>
    <source>
        <strain evidence="1 2">YIM 48858</strain>
    </source>
</reference>